<accession>A0ABD2BDE2</accession>
<dbReference type="Proteomes" id="UP001607302">
    <property type="component" value="Unassembled WGS sequence"/>
</dbReference>
<reference evidence="2 3" key="1">
    <citation type="journal article" date="2024" name="Ann. Entomol. Soc. Am.">
        <title>Genomic analyses of the southern and eastern yellowjacket wasps (Hymenoptera: Vespidae) reveal evolutionary signatures of social life.</title>
        <authorList>
            <person name="Catto M.A."/>
            <person name="Caine P.B."/>
            <person name="Orr S.E."/>
            <person name="Hunt B.G."/>
            <person name="Goodisman M.A.D."/>
        </authorList>
    </citation>
    <scope>NUCLEOTIDE SEQUENCE [LARGE SCALE GENOMIC DNA]</scope>
    <source>
        <strain evidence="2">233</strain>
        <tissue evidence="2">Head and thorax</tissue>
    </source>
</reference>
<dbReference type="AlphaFoldDB" id="A0ABD2BDE2"/>
<organism evidence="2 3">
    <name type="scientific">Vespula squamosa</name>
    <name type="common">Southern yellow jacket</name>
    <name type="synonym">Wasp</name>
    <dbReference type="NCBI Taxonomy" id="30214"/>
    <lineage>
        <taxon>Eukaryota</taxon>
        <taxon>Metazoa</taxon>
        <taxon>Ecdysozoa</taxon>
        <taxon>Arthropoda</taxon>
        <taxon>Hexapoda</taxon>
        <taxon>Insecta</taxon>
        <taxon>Pterygota</taxon>
        <taxon>Neoptera</taxon>
        <taxon>Endopterygota</taxon>
        <taxon>Hymenoptera</taxon>
        <taxon>Apocrita</taxon>
        <taxon>Aculeata</taxon>
        <taxon>Vespoidea</taxon>
        <taxon>Vespidae</taxon>
        <taxon>Vespinae</taxon>
        <taxon>Vespula</taxon>
    </lineage>
</organism>
<protein>
    <submittedName>
        <fullName evidence="2">Uncharacterized protein</fullName>
    </submittedName>
</protein>
<name>A0ABD2BDE2_VESSQ</name>
<proteinExistence type="predicted"/>
<evidence type="ECO:0000313" key="3">
    <source>
        <dbReference type="Proteomes" id="UP001607302"/>
    </source>
</evidence>
<evidence type="ECO:0000313" key="2">
    <source>
        <dbReference type="EMBL" id="KAL2730767.1"/>
    </source>
</evidence>
<keyword evidence="3" id="KW-1185">Reference proteome</keyword>
<sequence>MDMVKELFSNSNIPRSNKSKQMKSTKEQKTSITSEGKDCQYEFTDKKIWTEGNDDSETKIICSESSENKQTRLLIATGHEVVTEFFNDRRGLLTPRRGTQLRLASSSCSGCQPF</sequence>
<dbReference type="EMBL" id="JAUDFV010000110">
    <property type="protein sequence ID" value="KAL2730767.1"/>
    <property type="molecule type" value="Genomic_DNA"/>
</dbReference>
<feature type="compositionally biased region" description="Basic and acidic residues" evidence="1">
    <location>
        <begin position="24"/>
        <end position="34"/>
    </location>
</feature>
<evidence type="ECO:0000256" key="1">
    <source>
        <dbReference type="SAM" id="MobiDB-lite"/>
    </source>
</evidence>
<feature type="region of interest" description="Disordered" evidence="1">
    <location>
        <begin position="1"/>
        <end position="34"/>
    </location>
</feature>
<gene>
    <name evidence="2" type="ORF">V1478_005180</name>
</gene>
<comment type="caution">
    <text evidence="2">The sequence shown here is derived from an EMBL/GenBank/DDBJ whole genome shotgun (WGS) entry which is preliminary data.</text>
</comment>